<evidence type="ECO:0000259" key="6">
    <source>
        <dbReference type="Pfam" id="PF13802"/>
    </source>
</evidence>
<evidence type="ECO:0000256" key="4">
    <source>
        <dbReference type="RuleBase" id="RU361185"/>
    </source>
</evidence>
<evidence type="ECO:0000256" key="2">
    <source>
        <dbReference type="ARBA" id="ARBA00022801"/>
    </source>
</evidence>
<dbReference type="Pfam" id="PF13802">
    <property type="entry name" value="Gal_mutarotas_2"/>
    <property type="match status" value="1"/>
</dbReference>
<dbReference type="InterPro" id="IPR013780">
    <property type="entry name" value="Glyco_hydro_b"/>
</dbReference>
<evidence type="ECO:0000259" key="7">
    <source>
        <dbReference type="Pfam" id="PF17137"/>
    </source>
</evidence>
<feature type="domain" description="Glycoside hydrolase family 31 TIM barrel" evidence="5">
    <location>
        <begin position="238"/>
        <end position="561"/>
    </location>
</feature>
<comment type="similarity">
    <text evidence="1 4">Belongs to the glycosyl hydrolase 31 family.</text>
</comment>
<dbReference type="Gene3D" id="3.20.20.80">
    <property type="entry name" value="Glycosidases"/>
    <property type="match status" value="2"/>
</dbReference>
<dbReference type="Gene3D" id="2.60.40.1760">
    <property type="entry name" value="glycosyl hydrolase (family 31)"/>
    <property type="match status" value="1"/>
</dbReference>
<dbReference type="CDD" id="cd14752">
    <property type="entry name" value="GH31_N"/>
    <property type="match status" value="1"/>
</dbReference>
<dbReference type="STRING" id="333140.AWW68_00810"/>
<dbReference type="InterPro" id="IPR025887">
    <property type="entry name" value="Glyco_hydro_31_N_dom"/>
</dbReference>
<dbReference type="GO" id="GO:0004553">
    <property type="term" value="F:hydrolase activity, hydrolyzing O-glycosyl compounds"/>
    <property type="evidence" value="ECO:0007669"/>
    <property type="project" value="InterPro"/>
</dbReference>
<evidence type="ECO:0000256" key="3">
    <source>
        <dbReference type="ARBA" id="ARBA00023295"/>
    </source>
</evidence>
<gene>
    <name evidence="9" type="ORF">AWW68_00810</name>
</gene>
<organism evidence="9 10">
    <name type="scientific">Roseivirga spongicola</name>
    <dbReference type="NCBI Taxonomy" id="333140"/>
    <lineage>
        <taxon>Bacteria</taxon>
        <taxon>Pseudomonadati</taxon>
        <taxon>Bacteroidota</taxon>
        <taxon>Cytophagia</taxon>
        <taxon>Cytophagales</taxon>
        <taxon>Roseivirgaceae</taxon>
        <taxon>Roseivirga</taxon>
    </lineage>
</organism>
<dbReference type="InterPro" id="IPR011013">
    <property type="entry name" value="Gal_mutarotase_sf_dom"/>
</dbReference>
<proteinExistence type="inferred from homology"/>
<dbReference type="OrthoDB" id="176168at2"/>
<dbReference type="InterPro" id="IPR030458">
    <property type="entry name" value="Glyco_hydro_31_AS"/>
</dbReference>
<feature type="domain" description="DUF5110" evidence="7">
    <location>
        <begin position="671"/>
        <end position="738"/>
    </location>
</feature>
<dbReference type="PANTHER" id="PTHR22762">
    <property type="entry name" value="ALPHA-GLUCOSIDASE"/>
    <property type="match status" value="1"/>
</dbReference>
<evidence type="ECO:0000313" key="10">
    <source>
        <dbReference type="Proteomes" id="UP000075606"/>
    </source>
</evidence>
<keyword evidence="2 4" id="KW-0378">Hydrolase</keyword>
<dbReference type="InterPro" id="IPR017853">
    <property type="entry name" value="GH"/>
</dbReference>
<evidence type="ECO:0000256" key="1">
    <source>
        <dbReference type="ARBA" id="ARBA00007806"/>
    </source>
</evidence>
<dbReference type="GO" id="GO:0030246">
    <property type="term" value="F:carbohydrate binding"/>
    <property type="evidence" value="ECO:0007669"/>
    <property type="project" value="InterPro"/>
</dbReference>
<dbReference type="Gene3D" id="2.60.40.1180">
    <property type="entry name" value="Golgi alpha-mannosidase II"/>
    <property type="match status" value="2"/>
</dbReference>
<dbReference type="InterPro" id="IPR000322">
    <property type="entry name" value="Glyco_hydro_31_TIM"/>
</dbReference>
<dbReference type="SUPFAM" id="SSF74650">
    <property type="entry name" value="Galactose mutarotase-like"/>
    <property type="match status" value="1"/>
</dbReference>
<dbReference type="Proteomes" id="UP000075606">
    <property type="component" value="Unassembled WGS sequence"/>
</dbReference>
<reference evidence="9 10" key="1">
    <citation type="submission" date="2016-01" db="EMBL/GenBank/DDBJ databases">
        <title>Genome sequencing of Roseivirga spongicola UST030701-084.</title>
        <authorList>
            <person name="Selvaratnam C."/>
            <person name="Thevarajoo S."/>
            <person name="Goh K.M."/>
            <person name="Ee R."/>
            <person name="Chan K.-G."/>
            <person name="Chong C.S."/>
        </authorList>
    </citation>
    <scope>NUCLEOTIDE SEQUENCE [LARGE SCALE GENOMIC DNA]</scope>
    <source>
        <strain evidence="9 10">UST030701-084</strain>
    </source>
</reference>
<dbReference type="Pfam" id="PF01055">
    <property type="entry name" value="Glyco_hydro_31_2nd"/>
    <property type="match status" value="1"/>
</dbReference>
<accession>A0A150XF55</accession>
<feature type="domain" description="Glycosyl hydrolase family 31 C-terminal" evidence="8">
    <location>
        <begin position="569"/>
        <end position="655"/>
    </location>
</feature>
<dbReference type="GO" id="GO:0005975">
    <property type="term" value="P:carbohydrate metabolic process"/>
    <property type="evidence" value="ECO:0007669"/>
    <property type="project" value="InterPro"/>
</dbReference>
<feature type="domain" description="Glycoside hydrolase family 31 N-terminal" evidence="6">
    <location>
        <begin position="30"/>
        <end position="193"/>
    </location>
</feature>
<dbReference type="RefSeq" id="WP_068215575.1">
    <property type="nucleotide sequence ID" value="NZ_CP139724.1"/>
</dbReference>
<dbReference type="SUPFAM" id="SSF51445">
    <property type="entry name" value="(Trans)glycosidases"/>
    <property type="match status" value="1"/>
</dbReference>
<dbReference type="Pfam" id="PF17137">
    <property type="entry name" value="DUF5110"/>
    <property type="match status" value="1"/>
</dbReference>
<evidence type="ECO:0000313" key="9">
    <source>
        <dbReference type="EMBL" id="KYG77340.1"/>
    </source>
</evidence>
<dbReference type="AlphaFoldDB" id="A0A150XF55"/>
<dbReference type="CDD" id="cd06604">
    <property type="entry name" value="GH31_glucosidase_II_MalA"/>
    <property type="match status" value="1"/>
</dbReference>
<keyword evidence="10" id="KW-1185">Reference proteome</keyword>
<evidence type="ECO:0000259" key="8">
    <source>
        <dbReference type="Pfam" id="PF21365"/>
    </source>
</evidence>
<dbReference type="PROSITE" id="PS00129">
    <property type="entry name" value="GLYCOSYL_HYDROL_F31_1"/>
    <property type="match status" value="1"/>
</dbReference>
<dbReference type="Pfam" id="PF21365">
    <property type="entry name" value="Glyco_hydro_31_3rd"/>
    <property type="match status" value="1"/>
</dbReference>
<comment type="caution">
    <text evidence="9">The sequence shown here is derived from an EMBL/GenBank/DDBJ whole genome shotgun (WGS) entry which is preliminary data.</text>
</comment>
<name>A0A150XF55_9BACT</name>
<dbReference type="EMBL" id="LRPC01000001">
    <property type="protein sequence ID" value="KYG77340.1"/>
    <property type="molecule type" value="Genomic_DNA"/>
</dbReference>
<dbReference type="SUPFAM" id="SSF51011">
    <property type="entry name" value="Glycosyl hydrolase domain"/>
    <property type="match status" value="1"/>
</dbReference>
<sequence length="800" mass="91476">MNFKNESIGSISTFNWKDGGVIGAAGDKHFAVTFYNEKICRIQASRQSEFEHYPFSVILSPEKVNIDGKEDDQQISLKSEHLKVEIQKAPFRLTFKNSEGAILNQDDPAFGISWLGHEVTNYKTLANDEVFLGMGEKGGGLNRRGSSYDHWNSDAFGFDNWTDPLYMSTPFYIGVREGKPYGIFFDNTYKSHFNFGASNNERFTYFSAEAGDLNYYFIQGDTVAQVIQQYAKLTGTCELPPKWSLGFQQCRYSYYPDHEVYNIADTFRNKKIPADVIYLDIHYMKDYMAFTFNDERFPDPKGLIEKLESQGFKVVVILDPGIATKPGYGTYDRGVEEDVFVKYPDGTKYEASVWPGNSHFTDFTSEKGREWWAKELKFYTDLGLEGFWNDMNEPACWGQDVPNLIEFDYEGQQVSHKKARNVYGFQMVRATFEGAKKHIGNKRPFTLTRAGFSGVQRYSAVWTGDNVAGDDHMLLGVRLVNSLGMAGVPISGYDVGGFVGESGPALFARWLAIATFAPFFRVHSMVNVRDSEPWAYGEEVEEISRNYISLRYKLMPYIYTLAYEAHTTGLPLNRSLAVDYYNDHNIYGGSAQDEFTLGQWLLVCPTTSQQQYAKIYLPEGEWYHFFSGEKVNSGHHVIETTLEDLPVYAKAGAIIPMQNTVQTTQEKSDGTLRLHVYFGHTKTEQLYYEDNGSTYDFKDGSFYKRLIQFDGESNSITIEAKEGNFESEFKTLKVYLHGFESDSYELNGESVNYQMEDIRLIEPVTEFDPLPQREKRNYVNRNLKVIETGFSDSELTITWK</sequence>
<dbReference type="PANTHER" id="PTHR22762:SF120">
    <property type="entry name" value="HETEROGLYCAN GLUCOSIDASE 1"/>
    <property type="match status" value="1"/>
</dbReference>
<keyword evidence="3 4" id="KW-0326">Glycosidase</keyword>
<evidence type="ECO:0000259" key="5">
    <source>
        <dbReference type="Pfam" id="PF01055"/>
    </source>
</evidence>
<dbReference type="InterPro" id="IPR033403">
    <property type="entry name" value="DUF5110"/>
</dbReference>
<protein>
    <submittedName>
        <fullName evidence="9">Glycoside hydrolase family 31</fullName>
    </submittedName>
</protein>
<dbReference type="InterPro" id="IPR048395">
    <property type="entry name" value="Glyco_hydro_31_C"/>
</dbReference>